<dbReference type="AlphaFoldDB" id="A0A4Y3INR6"/>
<accession>A0A4Y3INR6</accession>
<protein>
    <submittedName>
        <fullName evidence="2">MoxR protein</fullName>
    </submittedName>
</protein>
<gene>
    <name evidence="2" type="ORF">VCO01S_23360</name>
</gene>
<keyword evidence="3" id="KW-1185">Reference proteome</keyword>
<sequence>MESTSNQQMLDARIVTSYQRLIGLREQGKRLNIPTMRKPLSRLSGKNVSAFRGRGMTFEEFREYQLGDDVRAIDWNVSQRTGEPHVRLYSEEKEKPVIICIDQRQSMFFATLDTMKSVVAAEVAATLMWSAVKHGERVGALLLDSDSERWFTPKRSPWYVSSILRELEQMNNNLAHTSTSSSTKQTDIFLSLSRLDQQNIKGATIVLISDFSGDVDLWQSSLKRLGRRNDIVGVSIHDPMERSFTVEEKWVFGNKQGQVSVDKQHGHAISLFHDKKKAERQVLAKALRQSNLPLVQLTTSGNHLDELFVQFATGR</sequence>
<evidence type="ECO:0000259" key="1">
    <source>
        <dbReference type="Pfam" id="PF01882"/>
    </source>
</evidence>
<organism evidence="2 3">
    <name type="scientific">Vibrio comitans NBRC 102076</name>
    <dbReference type="NCBI Taxonomy" id="1219078"/>
    <lineage>
        <taxon>Bacteria</taxon>
        <taxon>Pseudomonadati</taxon>
        <taxon>Pseudomonadota</taxon>
        <taxon>Gammaproteobacteria</taxon>
        <taxon>Vibrionales</taxon>
        <taxon>Vibrionaceae</taxon>
        <taxon>Vibrio</taxon>
    </lineage>
</organism>
<dbReference type="InterPro" id="IPR036465">
    <property type="entry name" value="vWFA_dom_sf"/>
</dbReference>
<dbReference type="InterPro" id="IPR002881">
    <property type="entry name" value="DUF58"/>
</dbReference>
<dbReference type="Pfam" id="PF01882">
    <property type="entry name" value="DUF58"/>
    <property type="match status" value="1"/>
</dbReference>
<dbReference type="Proteomes" id="UP000318242">
    <property type="component" value="Unassembled WGS sequence"/>
</dbReference>
<dbReference type="EMBL" id="BJLH01000010">
    <property type="protein sequence ID" value="GEA61143.1"/>
    <property type="molecule type" value="Genomic_DNA"/>
</dbReference>
<evidence type="ECO:0000313" key="2">
    <source>
        <dbReference type="EMBL" id="GEA61143.1"/>
    </source>
</evidence>
<dbReference type="Gene3D" id="3.40.50.410">
    <property type="entry name" value="von Willebrand factor, type A domain"/>
    <property type="match status" value="1"/>
</dbReference>
<dbReference type="SUPFAM" id="SSF53300">
    <property type="entry name" value="vWA-like"/>
    <property type="match status" value="1"/>
</dbReference>
<proteinExistence type="predicted"/>
<dbReference type="OrthoDB" id="9776116at2"/>
<dbReference type="RefSeq" id="WP_141271531.1">
    <property type="nucleotide sequence ID" value="NZ_BJLH01000010.1"/>
</dbReference>
<dbReference type="PANTHER" id="PTHR33608:SF12">
    <property type="entry name" value="DUF58 DOMAIN-CONTAINING PROTEIN"/>
    <property type="match status" value="1"/>
</dbReference>
<evidence type="ECO:0000313" key="3">
    <source>
        <dbReference type="Proteomes" id="UP000318242"/>
    </source>
</evidence>
<dbReference type="PANTHER" id="PTHR33608">
    <property type="entry name" value="BLL2464 PROTEIN"/>
    <property type="match status" value="1"/>
</dbReference>
<feature type="domain" description="DUF58" evidence="1">
    <location>
        <begin position="60"/>
        <end position="244"/>
    </location>
</feature>
<reference evidence="2 3" key="1">
    <citation type="submission" date="2019-06" db="EMBL/GenBank/DDBJ databases">
        <title>Whole genome shotgun sequence of Vibrio comitans NBRC 102076.</title>
        <authorList>
            <person name="Hosoyama A."/>
            <person name="Uohara A."/>
            <person name="Ohji S."/>
            <person name="Ichikawa N."/>
        </authorList>
    </citation>
    <scope>NUCLEOTIDE SEQUENCE [LARGE SCALE GENOMIC DNA]</scope>
    <source>
        <strain evidence="2 3">NBRC 102076</strain>
    </source>
</reference>
<comment type="caution">
    <text evidence="2">The sequence shown here is derived from an EMBL/GenBank/DDBJ whole genome shotgun (WGS) entry which is preliminary data.</text>
</comment>
<name>A0A4Y3INR6_9VIBR</name>